<dbReference type="AlphaFoldDB" id="R4YYG5"/>
<evidence type="ECO:0000313" key="2">
    <source>
        <dbReference type="EMBL" id="CCM63619.1"/>
    </source>
</evidence>
<evidence type="ECO:0000313" key="3">
    <source>
        <dbReference type="Proteomes" id="UP000018291"/>
    </source>
</evidence>
<dbReference type="STRING" id="1229780.BN381_250112"/>
<evidence type="ECO:0000256" key="1">
    <source>
        <dbReference type="SAM" id="MobiDB-lite"/>
    </source>
</evidence>
<comment type="caution">
    <text evidence="2">The sequence shown here is derived from an EMBL/GenBank/DDBJ whole genome shotgun (WGS) entry which is preliminary data.</text>
</comment>
<dbReference type="HOGENOM" id="CLU_2057098_0_0_11"/>
<feature type="compositionally biased region" description="Basic and acidic residues" evidence="1">
    <location>
        <begin position="22"/>
        <end position="32"/>
    </location>
</feature>
<dbReference type="EMBL" id="CANL01000018">
    <property type="protein sequence ID" value="CCM63619.1"/>
    <property type="molecule type" value="Genomic_DNA"/>
</dbReference>
<feature type="region of interest" description="Disordered" evidence="1">
    <location>
        <begin position="22"/>
        <end position="45"/>
    </location>
</feature>
<accession>R4YYG5</accession>
<keyword evidence="3" id="KW-1185">Reference proteome</keyword>
<feature type="region of interest" description="Disordered" evidence="1">
    <location>
        <begin position="84"/>
        <end position="119"/>
    </location>
</feature>
<organism evidence="2 3">
    <name type="scientific">Candidatus Neomicrothrix parvicella RN1</name>
    <dbReference type="NCBI Taxonomy" id="1229780"/>
    <lineage>
        <taxon>Bacteria</taxon>
        <taxon>Bacillati</taxon>
        <taxon>Actinomycetota</taxon>
        <taxon>Acidimicrobiia</taxon>
        <taxon>Acidimicrobiales</taxon>
        <taxon>Microthrixaceae</taxon>
        <taxon>Candidatus Neomicrothrix</taxon>
    </lineage>
</organism>
<reference evidence="2 3" key="1">
    <citation type="journal article" date="2013" name="ISME J.">
        <title>Metabolic model for the filamentous 'Candidatus Microthrix parvicella' based on genomic and metagenomic analyses.</title>
        <authorList>
            <person name="Jon McIlroy S."/>
            <person name="Kristiansen R."/>
            <person name="Albertsen M."/>
            <person name="Michael Karst S."/>
            <person name="Rossetti S."/>
            <person name="Lund Nielsen J."/>
            <person name="Tandoi V."/>
            <person name="James Seviour R."/>
            <person name="Nielsen P.H."/>
        </authorList>
    </citation>
    <scope>NUCLEOTIDE SEQUENCE [LARGE SCALE GENOMIC DNA]</scope>
    <source>
        <strain evidence="2 3">RN1</strain>
    </source>
</reference>
<name>R4YYG5_9ACTN</name>
<gene>
    <name evidence="2" type="ORF">BN381_250112</name>
</gene>
<proteinExistence type="predicted"/>
<sequence length="119" mass="13332">MRRWLRLFRRAPWWCRARSAVEGHRDGERDRAACPGLGDPQGDDNKVQVERVLTSLDVSDLWEHADENERRTPLDELLQDVTVHPDRLPETPHGAPTPNVGFSEVGLNDSELSGVGGPS</sequence>
<dbReference type="Proteomes" id="UP000018291">
    <property type="component" value="Unassembled WGS sequence"/>
</dbReference>
<protein>
    <submittedName>
        <fullName evidence="2">Uncharacterized protein</fullName>
    </submittedName>
</protein>